<proteinExistence type="inferred from homology"/>
<comment type="function">
    <text evidence="1">Could be involved in insertion of integral membrane proteins into the membrane.</text>
</comment>
<name>A0A2M6X083_9BACT</name>
<dbReference type="SMART" id="SM01234">
    <property type="entry name" value="Haemolytic"/>
    <property type="match status" value="1"/>
</dbReference>
<dbReference type="GO" id="GO:0005886">
    <property type="term" value="C:plasma membrane"/>
    <property type="evidence" value="ECO:0007669"/>
    <property type="project" value="UniProtKB-SubCell"/>
</dbReference>
<dbReference type="PANTHER" id="PTHR33383">
    <property type="entry name" value="MEMBRANE PROTEIN INSERTION EFFICIENCY FACTOR-RELATED"/>
    <property type="match status" value="1"/>
</dbReference>
<dbReference type="NCBIfam" id="TIGR00278">
    <property type="entry name" value="membrane protein insertion efficiency factor YidD"/>
    <property type="match status" value="1"/>
</dbReference>
<evidence type="ECO:0000256" key="1">
    <source>
        <dbReference type="HAMAP-Rule" id="MF_00386"/>
    </source>
</evidence>
<dbReference type="HAMAP" id="MF_00386">
    <property type="entry name" value="UPF0161_YidD"/>
    <property type="match status" value="1"/>
</dbReference>
<dbReference type="AlphaFoldDB" id="A0A2M6X083"/>
<comment type="similarity">
    <text evidence="1">Belongs to the UPF0161 family.</text>
</comment>
<dbReference type="Proteomes" id="UP000230731">
    <property type="component" value="Unassembled WGS sequence"/>
</dbReference>
<dbReference type="EMBL" id="PEZP01000008">
    <property type="protein sequence ID" value="PIT98417.1"/>
    <property type="molecule type" value="Genomic_DNA"/>
</dbReference>
<reference evidence="3" key="1">
    <citation type="submission" date="2017-09" db="EMBL/GenBank/DDBJ databases">
        <title>Depth-based differentiation of microbial function through sediment-hosted aquifers and enrichment of novel symbionts in the deep terrestrial subsurface.</title>
        <authorList>
            <person name="Probst A.J."/>
            <person name="Ladd B."/>
            <person name="Jarett J.K."/>
            <person name="Geller-Mcgrath D.E."/>
            <person name="Sieber C.M.K."/>
            <person name="Emerson J.B."/>
            <person name="Anantharaman K."/>
            <person name="Thomas B.C."/>
            <person name="Malmstrom R."/>
            <person name="Stieglmeier M."/>
            <person name="Klingl A."/>
            <person name="Woyke T."/>
            <person name="Ryan C.M."/>
            <person name="Banfield J.F."/>
        </authorList>
    </citation>
    <scope>NUCLEOTIDE SEQUENCE [LARGE SCALE GENOMIC DNA]</scope>
</reference>
<sequence>MKLQLAFVRRLPPHRRLSPPVRLLLTAIRGYQRTISPDHGLLRGAIPGGACRFSPTCSEYAAGALQRYGWRGVPLALLRLVRCHPFSPGGNDPVP</sequence>
<evidence type="ECO:0000313" key="3">
    <source>
        <dbReference type="Proteomes" id="UP000230731"/>
    </source>
</evidence>
<dbReference type="Pfam" id="PF01809">
    <property type="entry name" value="YidD"/>
    <property type="match status" value="1"/>
</dbReference>
<evidence type="ECO:0000313" key="2">
    <source>
        <dbReference type="EMBL" id="PIT98417.1"/>
    </source>
</evidence>
<organism evidence="2 3">
    <name type="scientific">Candidatus Andersenbacteria bacterium CG10_big_fil_rev_8_21_14_0_10_54_11</name>
    <dbReference type="NCBI Taxonomy" id="1974485"/>
    <lineage>
        <taxon>Bacteria</taxon>
        <taxon>Candidatus Anderseniibacteriota</taxon>
    </lineage>
</organism>
<dbReference type="PANTHER" id="PTHR33383:SF1">
    <property type="entry name" value="MEMBRANE PROTEIN INSERTION EFFICIENCY FACTOR-RELATED"/>
    <property type="match status" value="1"/>
</dbReference>
<keyword evidence="1" id="KW-1003">Cell membrane</keyword>
<comment type="subcellular location">
    <subcellularLocation>
        <location evidence="1">Cell membrane</location>
        <topology evidence="1">Peripheral membrane protein</topology>
        <orientation evidence="1">Cytoplasmic side</orientation>
    </subcellularLocation>
</comment>
<comment type="caution">
    <text evidence="2">The sequence shown here is derived from an EMBL/GenBank/DDBJ whole genome shotgun (WGS) entry which is preliminary data.</text>
</comment>
<protein>
    <recommendedName>
        <fullName evidence="1">Putative membrane protein insertion efficiency factor</fullName>
    </recommendedName>
</protein>
<accession>A0A2M6X083</accession>
<gene>
    <name evidence="2" type="ORF">COT71_00805</name>
</gene>
<dbReference type="InterPro" id="IPR002696">
    <property type="entry name" value="Membr_insert_effic_factor_YidD"/>
</dbReference>
<keyword evidence="1" id="KW-0472">Membrane</keyword>